<evidence type="ECO:0000313" key="1">
    <source>
        <dbReference type="EMBL" id="CAJ1931188.1"/>
    </source>
</evidence>
<accession>A0AA86S7P0</accession>
<proteinExistence type="predicted"/>
<dbReference type="EMBL" id="OY731399">
    <property type="protein sequence ID" value="CAJ1931188.1"/>
    <property type="molecule type" value="Genomic_DNA"/>
</dbReference>
<gene>
    <name evidence="1" type="ORF">AYBTSS11_LOCUS5111</name>
</gene>
<sequence>MQQFEVQKRLHLSLCTHRPSFMVTLIHPFRLNLRGAVQVLEEMQTYLAYVSSLTKRVRFHLTILARVHSKQMYFKTCGSIGGMPNTSEAVEVGSFSLCPEFIPSSS</sequence>
<protein>
    <submittedName>
        <fullName evidence="1">Uncharacterized protein</fullName>
    </submittedName>
</protein>
<organism evidence="1 2">
    <name type="scientific">Sphenostylis stenocarpa</name>
    <dbReference type="NCBI Taxonomy" id="92480"/>
    <lineage>
        <taxon>Eukaryota</taxon>
        <taxon>Viridiplantae</taxon>
        <taxon>Streptophyta</taxon>
        <taxon>Embryophyta</taxon>
        <taxon>Tracheophyta</taxon>
        <taxon>Spermatophyta</taxon>
        <taxon>Magnoliopsida</taxon>
        <taxon>eudicotyledons</taxon>
        <taxon>Gunneridae</taxon>
        <taxon>Pentapetalae</taxon>
        <taxon>rosids</taxon>
        <taxon>fabids</taxon>
        <taxon>Fabales</taxon>
        <taxon>Fabaceae</taxon>
        <taxon>Papilionoideae</taxon>
        <taxon>50 kb inversion clade</taxon>
        <taxon>NPAAA clade</taxon>
        <taxon>indigoferoid/millettioid clade</taxon>
        <taxon>Phaseoleae</taxon>
        <taxon>Sphenostylis</taxon>
    </lineage>
</organism>
<dbReference type="Proteomes" id="UP001189624">
    <property type="component" value="Chromosome 2"/>
</dbReference>
<dbReference type="AlphaFoldDB" id="A0AA86S7P0"/>
<evidence type="ECO:0000313" key="2">
    <source>
        <dbReference type="Proteomes" id="UP001189624"/>
    </source>
</evidence>
<name>A0AA86S7P0_9FABA</name>
<reference evidence="1" key="1">
    <citation type="submission" date="2023-10" db="EMBL/GenBank/DDBJ databases">
        <authorList>
            <person name="Domelevo Entfellner J.-B."/>
        </authorList>
    </citation>
    <scope>NUCLEOTIDE SEQUENCE</scope>
</reference>
<dbReference type="Gramene" id="rna-AYBTSS11_LOCUS5111">
    <property type="protein sequence ID" value="CAJ1931188.1"/>
    <property type="gene ID" value="gene-AYBTSS11_LOCUS5111"/>
</dbReference>
<keyword evidence="2" id="KW-1185">Reference proteome</keyword>